<reference evidence="2 3" key="1">
    <citation type="submission" date="2015-07" db="EMBL/GenBank/DDBJ databases">
        <title>The genome of the fungus Escovopsis weberi, a specialized disease agent of ant agriculture.</title>
        <authorList>
            <person name="de Man T.J."/>
            <person name="Stajich J.E."/>
            <person name="Kubicek C.P."/>
            <person name="Chenthamara K."/>
            <person name="Atanasova L."/>
            <person name="Druzhinina I.S."/>
            <person name="Birnbaum S."/>
            <person name="Barribeau S.M."/>
            <person name="Teiling C."/>
            <person name="Suen G."/>
            <person name="Currie C."/>
            <person name="Gerardo N.M."/>
        </authorList>
    </citation>
    <scope>NUCLEOTIDE SEQUENCE [LARGE SCALE GENOMIC DNA]</scope>
</reference>
<protein>
    <submittedName>
        <fullName evidence="2">Nudix hydrolase 1</fullName>
    </submittedName>
</protein>
<dbReference type="OrthoDB" id="447842at2759"/>
<proteinExistence type="predicted"/>
<keyword evidence="2" id="KW-0378">Hydrolase</keyword>
<dbReference type="PANTHER" id="PTHR16099:SF5">
    <property type="entry name" value="NUCLEOTIDE TRIPHOSPHATE DIPHOSPHATASE NUDT15"/>
    <property type="match status" value="1"/>
</dbReference>
<dbReference type="Pfam" id="PF00293">
    <property type="entry name" value="NUDIX"/>
    <property type="match status" value="1"/>
</dbReference>
<dbReference type="GO" id="GO:0005829">
    <property type="term" value="C:cytosol"/>
    <property type="evidence" value="ECO:0007669"/>
    <property type="project" value="TreeGrafter"/>
</dbReference>
<dbReference type="SUPFAM" id="SSF55811">
    <property type="entry name" value="Nudix"/>
    <property type="match status" value="1"/>
</dbReference>
<evidence type="ECO:0000313" key="2">
    <source>
        <dbReference type="EMBL" id="KOS21669.1"/>
    </source>
</evidence>
<dbReference type="PANTHER" id="PTHR16099">
    <property type="entry name" value="8-OXO-DGTP DIPHOSPHATES NUDT15"/>
    <property type="match status" value="1"/>
</dbReference>
<evidence type="ECO:0000259" key="1">
    <source>
        <dbReference type="PROSITE" id="PS51462"/>
    </source>
</evidence>
<accession>A0A0M9VW43</accession>
<organism evidence="2 3">
    <name type="scientific">Escovopsis weberi</name>
    <dbReference type="NCBI Taxonomy" id="150374"/>
    <lineage>
        <taxon>Eukaryota</taxon>
        <taxon>Fungi</taxon>
        <taxon>Dikarya</taxon>
        <taxon>Ascomycota</taxon>
        <taxon>Pezizomycotina</taxon>
        <taxon>Sordariomycetes</taxon>
        <taxon>Hypocreomycetidae</taxon>
        <taxon>Hypocreales</taxon>
        <taxon>Hypocreaceae</taxon>
        <taxon>Escovopsis</taxon>
    </lineage>
</organism>
<dbReference type="PROSITE" id="PS51462">
    <property type="entry name" value="NUDIX"/>
    <property type="match status" value="1"/>
</dbReference>
<dbReference type="AlphaFoldDB" id="A0A0M9VW43"/>
<dbReference type="Proteomes" id="UP000053831">
    <property type="component" value="Unassembled WGS sequence"/>
</dbReference>
<dbReference type="GO" id="GO:0035539">
    <property type="term" value="F:8-oxo-7,8-dihydrodeoxyguanosine triphosphate pyrophosphatase activity"/>
    <property type="evidence" value="ECO:0007669"/>
    <property type="project" value="TreeGrafter"/>
</dbReference>
<feature type="domain" description="Nudix hydrolase" evidence="1">
    <location>
        <begin position="5"/>
        <end position="136"/>
    </location>
</feature>
<dbReference type="FunFam" id="3.90.79.10:FF:000060">
    <property type="entry name" value="Nudix hydrolase 1"/>
    <property type="match status" value="1"/>
</dbReference>
<comment type="caution">
    <text evidence="2">The sequence shown here is derived from an EMBL/GenBank/DDBJ whole genome shotgun (WGS) entry which is preliminary data.</text>
</comment>
<dbReference type="InterPro" id="IPR015797">
    <property type="entry name" value="NUDIX_hydrolase-like_dom_sf"/>
</dbReference>
<dbReference type="STRING" id="150374.A0A0M9VW43"/>
<evidence type="ECO:0000313" key="3">
    <source>
        <dbReference type="Proteomes" id="UP000053831"/>
    </source>
</evidence>
<dbReference type="EMBL" id="LGSR01000008">
    <property type="protein sequence ID" value="KOS21669.1"/>
    <property type="molecule type" value="Genomic_DNA"/>
</dbReference>
<sequence>MSQPHPRIGVAAVVSNANGQILVGKRMGSHGSGTWQLPGGHLEYQEEVLVCAERETLEETALRVKAHGIMAVTNDIFENEGKHYITLFVHCEMLDPKQQPQVMEPHKCESWLWRTWGDLKAMNDAAVLGDAGDQLFLPIINLLKQTSDPGRLVPRGILGTA</sequence>
<keyword evidence="3" id="KW-1185">Reference proteome</keyword>
<name>A0A0M9VW43_ESCWE</name>
<gene>
    <name evidence="2" type="ORF">ESCO_004985</name>
</gene>
<dbReference type="GO" id="GO:0006203">
    <property type="term" value="P:dGTP catabolic process"/>
    <property type="evidence" value="ECO:0007669"/>
    <property type="project" value="TreeGrafter"/>
</dbReference>
<dbReference type="InterPro" id="IPR000086">
    <property type="entry name" value="NUDIX_hydrolase_dom"/>
</dbReference>
<dbReference type="CDD" id="cd04678">
    <property type="entry name" value="NUDIX_MTH2_Nudt15"/>
    <property type="match status" value="1"/>
</dbReference>
<dbReference type="Gene3D" id="3.90.79.10">
    <property type="entry name" value="Nucleoside Triphosphate Pyrophosphohydrolase"/>
    <property type="match status" value="1"/>
</dbReference>